<reference evidence="5" key="2">
    <citation type="journal article" date="2021" name="PeerJ">
        <title>Extensive microbial diversity within the chicken gut microbiome revealed by metagenomics and culture.</title>
        <authorList>
            <person name="Gilroy R."/>
            <person name="Ravi A."/>
            <person name="Getino M."/>
            <person name="Pursley I."/>
            <person name="Horton D.L."/>
            <person name="Alikhan N.F."/>
            <person name="Baker D."/>
            <person name="Gharbi K."/>
            <person name="Hall N."/>
            <person name="Watson M."/>
            <person name="Adriaenssens E.M."/>
            <person name="Foster-Nyarko E."/>
            <person name="Jarju S."/>
            <person name="Secka A."/>
            <person name="Antonio M."/>
            <person name="Oren A."/>
            <person name="Chaudhuri R.R."/>
            <person name="La Ragione R."/>
            <person name="Hildebrand F."/>
            <person name="Pallen M.J."/>
        </authorList>
    </citation>
    <scope>NUCLEOTIDE SEQUENCE</scope>
    <source>
        <strain evidence="5">ChiHjej9B8-7071</strain>
    </source>
</reference>
<protein>
    <recommendedName>
        <fullName evidence="2">GTP cyclohydrolase 1 type 2 homolog</fullName>
    </recommendedName>
</protein>
<evidence type="ECO:0000256" key="3">
    <source>
        <dbReference type="ARBA" id="ARBA00022723"/>
    </source>
</evidence>
<feature type="binding site" evidence="4">
    <location>
        <position position="225"/>
    </location>
    <ligand>
        <name>a divalent metal cation</name>
        <dbReference type="ChEBI" id="CHEBI:60240"/>
        <label>1</label>
    </ligand>
</feature>
<dbReference type="EMBL" id="DVGD01000085">
    <property type="protein sequence ID" value="HIR09361.1"/>
    <property type="molecule type" value="Genomic_DNA"/>
</dbReference>
<feature type="binding site" evidence="4">
    <location>
        <position position="64"/>
    </location>
    <ligand>
        <name>a divalent metal cation</name>
        <dbReference type="ChEBI" id="CHEBI:60240"/>
        <label>2</label>
    </ligand>
</feature>
<evidence type="ECO:0000256" key="4">
    <source>
        <dbReference type="PIRSR" id="PIRSR602678-1"/>
    </source>
</evidence>
<reference evidence="5" key="1">
    <citation type="submission" date="2020-10" db="EMBL/GenBank/DDBJ databases">
        <authorList>
            <person name="Gilroy R."/>
        </authorList>
    </citation>
    <scope>NUCLEOTIDE SEQUENCE</scope>
    <source>
        <strain evidence="5">ChiHjej9B8-7071</strain>
    </source>
</reference>
<dbReference type="Pfam" id="PF01784">
    <property type="entry name" value="DUF34_NIF3"/>
    <property type="match status" value="1"/>
</dbReference>
<dbReference type="AlphaFoldDB" id="A0A9D1A6T2"/>
<proteinExistence type="inferred from homology"/>
<sequence length="262" mass="28368">MNVQEIVDFLETIAPRAMKYDWDNVGLLCGSGKQEVHKILVALDPFENVCREAAQKGADLLVTHHPLIFHAPKSVTDETDVGRSILFLARHGICAVNAHTNLDCAPGGVNDVLAETLGLSDIRVLSPMGEDSQGRPWGLLRGGLVEEQPLSAFLEQVKSRLQAKGLRYVDSGKAVRRVAVGGGACADEMFTALDAGCDTFVTADVKYNEFWDAKFLGLNLIDAGHFATENPVVAVLAAKLRAAFPELPVECAENHHDCANFF</sequence>
<evidence type="ECO:0000313" key="6">
    <source>
        <dbReference type="Proteomes" id="UP000824258"/>
    </source>
</evidence>
<gene>
    <name evidence="5" type="ORF">IAA70_03035</name>
</gene>
<dbReference type="NCBIfam" id="TIGR00486">
    <property type="entry name" value="YbgI_SA1388"/>
    <property type="match status" value="1"/>
</dbReference>
<accession>A0A9D1A6T2</accession>
<dbReference type="FunFam" id="3.40.1390.30:FF:000001">
    <property type="entry name" value="GTP cyclohydrolase 1 type 2"/>
    <property type="match status" value="1"/>
</dbReference>
<name>A0A9D1A6T2_9FIRM</name>
<dbReference type="PANTHER" id="PTHR13799:SF14">
    <property type="entry name" value="GTP CYCLOHYDROLASE 1 TYPE 2 HOMOLOG"/>
    <property type="match status" value="1"/>
</dbReference>
<evidence type="ECO:0000313" key="5">
    <source>
        <dbReference type="EMBL" id="HIR09361.1"/>
    </source>
</evidence>
<dbReference type="PANTHER" id="PTHR13799">
    <property type="entry name" value="NGG1 INTERACTING FACTOR 3"/>
    <property type="match status" value="1"/>
</dbReference>
<dbReference type="Proteomes" id="UP000824258">
    <property type="component" value="Unassembled WGS sequence"/>
</dbReference>
<keyword evidence="3 4" id="KW-0479">Metal-binding</keyword>
<dbReference type="SUPFAM" id="SSF102705">
    <property type="entry name" value="NIF3 (NGG1p interacting factor 3)-like"/>
    <property type="match status" value="1"/>
</dbReference>
<dbReference type="Gene3D" id="3.40.1390.30">
    <property type="entry name" value="NIF3 (NGG1p interacting factor 3)-like"/>
    <property type="match status" value="2"/>
</dbReference>
<dbReference type="InterPro" id="IPR002678">
    <property type="entry name" value="DUF34/NIF3"/>
</dbReference>
<evidence type="ECO:0000256" key="2">
    <source>
        <dbReference type="ARBA" id="ARBA00022112"/>
    </source>
</evidence>
<comment type="similarity">
    <text evidence="1">Belongs to the GTP cyclohydrolase I type 2/NIF3 family.</text>
</comment>
<feature type="binding site" evidence="4">
    <location>
        <position position="229"/>
    </location>
    <ligand>
        <name>a divalent metal cation</name>
        <dbReference type="ChEBI" id="CHEBI:60240"/>
        <label>1</label>
    </ligand>
</feature>
<dbReference type="GO" id="GO:0046872">
    <property type="term" value="F:metal ion binding"/>
    <property type="evidence" value="ECO:0007669"/>
    <property type="project" value="UniProtKB-KW"/>
</dbReference>
<evidence type="ECO:0000256" key="1">
    <source>
        <dbReference type="ARBA" id="ARBA00006964"/>
    </source>
</evidence>
<feature type="binding site" evidence="4">
    <location>
        <position position="65"/>
    </location>
    <ligand>
        <name>a divalent metal cation</name>
        <dbReference type="ChEBI" id="CHEBI:60240"/>
        <label>1</label>
    </ligand>
</feature>
<organism evidence="5 6">
    <name type="scientific">Candidatus Avoscillospira stercoripullorum</name>
    <dbReference type="NCBI Taxonomy" id="2840709"/>
    <lineage>
        <taxon>Bacteria</taxon>
        <taxon>Bacillati</taxon>
        <taxon>Bacillota</taxon>
        <taxon>Clostridia</taxon>
        <taxon>Eubacteriales</taxon>
        <taxon>Oscillospiraceae</taxon>
        <taxon>Oscillospiraceae incertae sedis</taxon>
        <taxon>Candidatus Avoscillospira</taxon>
    </lineage>
</organism>
<dbReference type="InterPro" id="IPR036069">
    <property type="entry name" value="DUF34/NIF3_sf"/>
</dbReference>
<dbReference type="GO" id="GO:0005737">
    <property type="term" value="C:cytoplasm"/>
    <property type="evidence" value="ECO:0007669"/>
    <property type="project" value="TreeGrafter"/>
</dbReference>
<comment type="caution">
    <text evidence="5">The sequence shown here is derived from an EMBL/GenBank/DDBJ whole genome shotgun (WGS) entry which is preliminary data.</text>
</comment>
<feature type="binding site" evidence="4">
    <location>
        <position position="103"/>
    </location>
    <ligand>
        <name>a divalent metal cation</name>
        <dbReference type="ChEBI" id="CHEBI:60240"/>
        <label>1</label>
    </ligand>
</feature>